<dbReference type="SUPFAM" id="SSF82771">
    <property type="entry name" value="GIY-YIG endonuclease"/>
    <property type="match status" value="1"/>
</dbReference>
<dbReference type="SMART" id="SM00465">
    <property type="entry name" value="GIYc"/>
    <property type="match status" value="1"/>
</dbReference>
<keyword evidence="5" id="KW-0234">DNA repair</keyword>
<dbReference type="SUPFAM" id="SSF47781">
    <property type="entry name" value="RuvA domain 2-like"/>
    <property type="match status" value="1"/>
</dbReference>
<dbReference type="InterPro" id="IPR035901">
    <property type="entry name" value="GIY-YIG_endonuc_sf"/>
</dbReference>
<evidence type="ECO:0000256" key="5">
    <source>
        <dbReference type="ARBA" id="ARBA00023204"/>
    </source>
</evidence>
<dbReference type="InterPro" id="IPR003583">
    <property type="entry name" value="Hlx-hairpin-Hlx_DNA-bd_motif"/>
</dbReference>
<organism evidence="9">
    <name type="scientific">mine drainage metagenome</name>
    <dbReference type="NCBI Taxonomy" id="410659"/>
    <lineage>
        <taxon>unclassified sequences</taxon>
        <taxon>metagenomes</taxon>
        <taxon>ecological metagenomes</taxon>
    </lineage>
</organism>
<evidence type="ECO:0000259" key="6">
    <source>
        <dbReference type="PROSITE" id="PS50151"/>
    </source>
</evidence>
<evidence type="ECO:0000256" key="2">
    <source>
        <dbReference type="ARBA" id="ARBA00022763"/>
    </source>
</evidence>
<dbReference type="GO" id="GO:0006289">
    <property type="term" value="P:nucleotide-excision repair"/>
    <property type="evidence" value="ECO:0007669"/>
    <property type="project" value="InterPro"/>
</dbReference>
<feature type="domain" description="GIY-YIG" evidence="7">
    <location>
        <begin position="17"/>
        <end position="95"/>
    </location>
</feature>
<dbReference type="InterPro" id="IPR047296">
    <property type="entry name" value="GIY-YIG_UvrC_Cho"/>
</dbReference>
<keyword evidence="2" id="KW-0227">DNA damage</keyword>
<dbReference type="SUPFAM" id="SSF46600">
    <property type="entry name" value="C-terminal UvrC-binding domain of UvrB"/>
    <property type="match status" value="1"/>
</dbReference>
<dbReference type="InterPro" id="IPR010994">
    <property type="entry name" value="RuvA_2-like"/>
</dbReference>
<reference evidence="9" key="1">
    <citation type="submission" date="2009-10" db="EMBL/GenBank/DDBJ databases">
        <title>Diversity of trophic interactions inside an arsenic-rich microbial ecosystem.</title>
        <authorList>
            <person name="Bertin P.N."/>
            <person name="Heinrich-Salmeron A."/>
            <person name="Pelletier E."/>
            <person name="Goulhen-Chollet F."/>
            <person name="Arsene-Ploetze F."/>
            <person name="Gallien S."/>
            <person name="Calteau A."/>
            <person name="Vallenet D."/>
            <person name="Casiot C."/>
            <person name="Chane-Woon-Ming B."/>
            <person name="Giloteaux L."/>
            <person name="Barakat M."/>
            <person name="Bonnefoy V."/>
            <person name="Bruneel O."/>
            <person name="Chandler M."/>
            <person name="Cleiss J."/>
            <person name="Duran R."/>
            <person name="Elbaz-Poulichet F."/>
            <person name="Fonknechten N."/>
            <person name="Lauga B."/>
            <person name="Mornico D."/>
            <person name="Ortet P."/>
            <person name="Schaeffer C."/>
            <person name="Siguier P."/>
            <person name="Alexander Thil Smith A."/>
            <person name="Van Dorsselaer A."/>
            <person name="Weissenbach J."/>
            <person name="Medigue C."/>
            <person name="Le Paslier D."/>
        </authorList>
    </citation>
    <scope>NUCLEOTIDE SEQUENCE</scope>
</reference>
<dbReference type="Pfam" id="PF14520">
    <property type="entry name" value="HHH_5"/>
    <property type="match status" value="1"/>
</dbReference>
<evidence type="ECO:0000256" key="3">
    <source>
        <dbReference type="ARBA" id="ARBA00022769"/>
    </source>
</evidence>
<accession>E6QPK1</accession>
<protein>
    <submittedName>
        <fullName evidence="9">UvrABC system protein C (Protein uvrC) (Excinuclease ABC subunit C)</fullName>
    </submittedName>
</protein>
<dbReference type="FunFam" id="3.40.1440.10:FF:000001">
    <property type="entry name" value="UvrABC system protein C"/>
    <property type="match status" value="1"/>
</dbReference>
<dbReference type="GO" id="GO:0003677">
    <property type="term" value="F:DNA binding"/>
    <property type="evidence" value="ECO:0007669"/>
    <property type="project" value="InterPro"/>
</dbReference>
<name>E6QPK1_9ZZZZ</name>
<dbReference type="Pfam" id="PF22920">
    <property type="entry name" value="UvrC_RNaseH"/>
    <property type="match status" value="1"/>
</dbReference>
<dbReference type="Pfam" id="PF01541">
    <property type="entry name" value="GIY-YIG"/>
    <property type="match status" value="1"/>
</dbReference>
<dbReference type="InterPro" id="IPR050066">
    <property type="entry name" value="UvrABC_protein_C"/>
</dbReference>
<dbReference type="AlphaFoldDB" id="E6QPK1"/>
<dbReference type="GO" id="GO:0009381">
    <property type="term" value="F:excinuclease ABC activity"/>
    <property type="evidence" value="ECO:0007669"/>
    <property type="project" value="InterPro"/>
</dbReference>
<comment type="caution">
    <text evidence="9">The sequence shown here is derived from an EMBL/GenBank/DDBJ whole genome shotgun (WGS) entry which is preliminary data.</text>
</comment>
<dbReference type="EMBL" id="CABR01000003">
    <property type="protein sequence ID" value="CBI09172.1"/>
    <property type="molecule type" value="Genomic_DNA"/>
</dbReference>
<keyword evidence="4" id="KW-0267">Excision nuclease</keyword>
<evidence type="ECO:0000259" key="7">
    <source>
        <dbReference type="PROSITE" id="PS50164"/>
    </source>
</evidence>
<dbReference type="Pfam" id="PF02151">
    <property type="entry name" value="UVR"/>
    <property type="match status" value="1"/>
</dbReference>
<dbReference type="CDD" id="cd10434">
    <property type="entry name" value="GIY-YIG_UvrC_Cho"/>
    <property type="match status" value="1"/>
</dbReference>
<keyword evidence="3" id="KW-0228">DNA excision</keyword>
<dbReference type="InterPro" id="IPR004791">
    <property type="entry name" value="UvrC"/>
</dbReference>
<sequence>MSPEKFDPKPTLASLPLLPGVYRYFDAQGNVLYVGKAKQLKKRVSSYFQKTNTSPRIRLMVSHIARIETTVTRSEAEALLLENNLIKSLKPRYNILFRDDKSYPYIVLTGHAFPRLTYFRGTPNRKHQYFGPYPNAQAAKESSQLLQKIFRIRTCEDSVFSNRTRPCLLHQIHRCTAPCVNLISAEGYQADIRNAVLLLNGRHQEVEKKLRDAMERAAETQHYEHAGVLRDQLRDLHVVQQKQFVESTGSTTDADIIAVMQHNGGVCVNLAMMRGGRHLGDKSFFPEHAEDLTLTEIVEAFIAQHYLSRSVPPVLLVNVACGDTMLAELLSEQAGHAVRILQPVSGDRKEWLGMAEKNAQLALQQRALQQGGQSARLNRLRELLELPDLQRIECFDISHTMGEATQASCVVYENLDMRPSQYRRYNIPVLSHSTSSGQAPRSGVEGGAGITPGDDYAAMRQALTRRYQKLAEGEGARPDLILIDGGLGQLHIAMKVMSELGLNDLALVGVAKGVERKAGMEQLIFPGKEAIRLSSDDPALHLIQQVRDEAHRFAITGHRAKRGRARTVSSLTEISGVGDKRRRNLLTHFGGLREVQQASVEQLSQVEGISKALAEAIYQQLH</sequence>
<keyword evidence="1" id="KW-0963">Cytoplasm</keyword>
<dbReference type="Pfam" id="PF08459">
    <property type="entry name" value="UvrC_RNaseH_dom"/>
    <property type="match status" value="1"/>
</dbReference>
<dbReference type="Gene3D" id="1.10.150.20">
    <property type="entry name" value="5' to 3' exonuclease, C-terminal subdomain"/>
    <property type="match status" value="1"/>
</dbReference>
<evidence type="ECO:0000256" key="1">
    <source>
        <dbReference type="ARBA" id="ARBA00022490"/>
    </source>
</evidence>
<dbReference type="PANTHER" id="PTHR30562">
    <property type="entry name" value="UVRC/OXIDOREDUCTASE"/>
    <property type="match status" value="1"/>
</dbReference>
<dbReference type="Gene3D" id="3.40.1440.10">
    <property type="entry name" value="GIY-YIG endonuclease"/>
    <property type="match status" value="1"/>
</dbReference>
<dbReference type="PROSITE" id="PS50151">
    <property type="entry name" value="UVR"/>
    <property type="match status" value="1"/>
</dbReference>
<dbReference type="InterPro" id="IPR038476">
    <property type="entry name" value="UvrC_RNase_H_dom_sf"/>
</dbReference>
<gene>
    <name evidence="9" type="primary">uvrC</name>
    <name evidence="9" type="ORF">CARN7_2827</name>
</gene>
<dbReference type="InterPro" id="IPR001162">
    <property type="entry name" value="UvrC_RNase_H_dom"/>
</dbReference>
<dbReference type="PROSITE" id="PS50164">
    <property type="entry name" value="GIY_YIG"/>
    <property type="match status" value="1"/>
</dbReference>
<dbReference type="NCBIfam" id="TIGR00194">
    <property type="entry name" value="uvrC"/>
    <property type="match status" value="1"/>
</dbReference>
<dbReference type="PANTHER" id="PTHR30562:SF1">
    <property type="entry name" value="UVRABC SYSTEM PROTEIN C"/>
    <property type="match status" value="1"/>
</dbReference>
<dbReference type="InterPro" id="IPR000305">
    <property type="entry name" value="GIY-YIG_endonuc"/>
</dbReference>
<feature type="domain" description="UvrC family homology region profile" evidence="8">
    <location>
        <begin position="256"/>
        <end position="497"/>
    </location>
</feature>
<evidence type="ECO:0000313" key="9">
    <source>
        <dbReference type="EMBL" id="CBI09172.1"/>
    </source>
</evidence>
<dbReference type="Gene3D" id="3.30.420.340">
    <property type="entry name" value="UvrC, RNAse H endonuclease domain"/>
    <property type="match status" value="1"/>
</dbReference>
<evidence type="ECO:0000259" key="8">
    <source>
        <dbReference type="PROSITE" id="PS50165"/>
    </source>
</evidence>
<evidence type="ECO:0000256" key="4">
    <source>
        <dbReference type="ARBA" id="ARBA00022881"/>
    </source>
</evidence>
<dbReference type="InterPro" id="IPR001943">
    <property type="entry name" value="UVR_dom"/>
</dbReference>
<dbReference type="NCBIfam" id="NF001824">
    <property type="entry name" value="PRK00558.1-5"/>
    <property type="match status" value="1"/>
</dbReference>
<dbReference type="SMART" id="SM00278">
    <property type="entry name" value="HhH1"/>
    <property type="match status" value="2"/>
</dbReference>
<dbReference type="PROSITE" id="PS50165">
    <property type="entry name" value="UVRC"/>
    <property type="match status" value="1"/>
</dbReference>
<proteinExistence type="inferred from homology"/>
<feature type="domain" description="UVR" evidence="6">
    <location>
        <begin position="204"/>
        <end position="239"/>
    </location>
</feature>
<dbReference type="InterPro" id="IPR036876">
    <property type="entry name" value="UVR_dom_sf"/>
</dbReference>
<dbReference type="HAMAP" id="MF_00203">
    <property type="entry name" value="UvrC"/>
    <property type="match status" value="1"/>
</dbReference>
<dbReference type="GO" id="GO:0009380">
    <property type="term" value="C:excinuclease repair complex"/>
    <property type="evidence" value="ECO:0007669"/>
    <property type="project" value="InterPro"/>
</dbReference>